<feature type="active site" description="Proton acceptor" evidence="3">
    <location>
        <position position="190"/>
    </location>
</feature>
<sequence>MTTRQPIPFLDIGKQYDSIREDAVEAFKRIADSTAYCQGPETLAFEKEFAEWSKASHCVSVNSGTSALHLALHCLDIKEGDEVITVPMTFVSTAWAILYVNAKPVFVDIDPIRRTMNPKQLENAITPRTKAIIPVHLYGMPADMNYIMEIADRHNIPVIEDAAQAHGATYKDRQVGAFGAASCFSFYPGKNLGALGEGGALLTESSDIAERARRLRNHSQPERYHHDELGYNYRMDSIQAAMLRIKLKRLRAWNEARSKHAKKYRELLSGLPIGLPQEPEDSSSAWHLFVIETPERDKLAQALKDEGIMTGLHYPIPLHLQAAFEYLGYSEGEFPITEKLAKECLSLPLFPELTIEQIERVSNSIHKFF</sequence>
<dbReference type="AlphaFoldDB" id="A0AAQ3LFN6"/>
<evidence type="ECO:0000256" key="5">
    <source>
        <dbReference type="RuleBase" id="RU004508"/>
    </source>
</evidence>
<dbReference type="PANTHER" id="PTHR30244">
    <property type="entry name" value="TRANSAMINASE"/>
    <property type="match status" value="1"/>
</dbReference>
<dbReference type="PIRSF" id="PIRSF000390">
    <property type="entry name" value="PLP_StrS"/>
    <property type="match status" value="1"/>
</dbReference>
<dbReference type="GO" id="GO:0030170">
    <property type="term" value="F:pyridoxal phosphate binding"/>
    <property type="evidence" value="ECO:0007669"/>
    <property type="project" value="UniProtKB-ARBA"/>
</dbReference>
<dbReference type="EMBL" id="CP136920">
    <property type="protein sequence ID" value="WOO42955.1"/>
    <property type="molecule type" value="Genomic_DNA"/>
</dbReference>
<keyword evidence="6" id="KW-0808">Transferase</keyword>
<evidence type="ECO:0000256" key="2">
    <source>
        <dbReference type="ARBA" id="ARBA00037999"/>
    </source>
</evidence>
<comment type="similarity">
    <text evidence="2 5">Belongs to the DegT/DnrJ/EryC1 family.</text>
</comment>
<organism evidence="6 7">
    <name type="scientific">Rubellicoccus peritrichatus</name>
    <dbReference type="NCBI Taxonomy" id="3080537"/>
    <lineage>
        <taxon>Bacteria</taxon>
        <taxon>Pseudomonadati</taxon>
        <taxon>Verrucomicrobiota</taxon>
        <taxon>Opitutia</taxon>
        <taxon>Puniceicoccales</taxon>
        <taxon>Cerasicoccaceae</taxon>
        <taxon>Rubellicoccus</taxon>
    </lineage>
</organism>
<dbReference type="SUPFAM" id="SSF53383">
    <property type="entry name" value="PLP-dependent transferases"/>
    <property type="match status" value="1"/>
</dbReference>
<reference evidence="6 7" key="1">
    <citation type="submission" date="2023-10" db="EMBL/GenBank/DDBJ databases">
        <title>Rubellicoccus peritrichatus gen. nov., sp. nov., isolated from an algae of coral reef tank.</title>
        <authorList>
            <person name="Luo J."/>
        </authorList>
    </citation>
    <scope>NUCLEOTIDE SEQUENCE [LARGE SCALE GENOMIC DNA]</scope>
    <source>
        <strain evidence="6 7">CR14</strain>
    </source>
</reference>
<keyword evidence="7" id="KW-1185">Reference proteome</keyword>
<dbReference type="RefSeq" id="WP_317835489.1">
    <property type="nucleotide sequence ID" value="NZ_CP136920.1"/>
</dbReference>
<dbReference type="InterPro" id="IPR015424">
    <property type="entry name" value="PyrdxlP-dep_Trfase"/>
</dbReference>
<protein>
    <submittedName>
        <fullName evidence="6">DegT/DnrJ/EryC1/StrS family aminotransferase</fullName>
        <ecNumber evidence="6">2.6.1.-</ecNumber>
    </submittedName>
</protein>
<dbReference type="CDD" id="cd00616">
    <property type="entry name" value="AHBA_syn"/>
    <property type="match status" value="1"/>
</dbReference>
<dbReference type="InterPro" id="IPR015422">
    <property type="entry name" value="PyrdxlP-dep_Trfase_small"/>
</dbReference>
<dbReference type="Gene3D" id="3.90.1150.10">
    <property type="entry name" value="Aspartate Aminotransferase, domain 1"/>
    <property type="match status" value="1"/>
</dbReference>
<proteinExistence type="inferred from homology"/>
<dbReference type="EC" id="2.6.1.-" evidence="6"/>
<dbReference type="InterPro" id="IPR000653">
    <property type="entry name" value="DegT/StrS_aminotransferase"/>
</dbReference>
<keyword evidence="6" id="KW-0032">Aminotransferase</keyword>
<evidence type="ECO:0000256" key="1">
    <source>
        <dbReference type="ARBA" id="ARBA00022898"/>
    </source>
</evidence>
<evidence type="ECO:0000313" key="7">
    <source>
        <dbReference type="Proteomes" id="UP001304300"/>
    </source>
</evidence>
<dbReference type="GO" id="GO:0008483">
    <property type="term" value="F:transaminase activity"/>
    <property type="evidence" value="ECO:0007669"/>
    <property type="project" value="UniProtKB-KW"/>
</dbReference>
<dbReference type="PANTHER" id="PTHR30244:SF36">
    <property type="entry name" value="3-OXO-GLUCOSE-6-PHOSPHATE:GLUTAMATE AMINOTRANSFERASE"/>
    <property type="match status" value="1"/>
</dbReference>
<name>A0AAQ3LFN6_9BACT</name>
<dbReference type="Proteomes" id="UP001304300">
    <property type="component" value="Chromosome"/>
</dbReference>
<evidence type="ECO:0000256" key="4">
    <source>
        <dbReference type="PIRSR" id="PIRSR000390-2"/>
    </source>
</evidence>
<dbReference type="Gene3D" id="3.40.640.10">
    <property type="entry name" value="Type I PLP-dependent aspartate aminotransferase-like (Major domain)"/>
    <property type="match status" value="1"/>
</dbReference>
<gene>
    <name evidence="6" type="ORF">RZN69_07605</name>
</gene>
<dbReference type="InterPro" id="IPR015421">
    <property type="entry name" value="PyrdxlP-dep_Trfase_major"/>
</dbReference>
<accession>A0AAQ3LFN6</accession>
<dbReference type="KEGG" id="puo:RZN69_07605"/>
<feature type="modified residue" description="N6-(pyridoxal phosphate)lysine" evidence="4">
    <location>
        <position position="190"/>
    </location>
</feature>
<dbReference type="Pfam" id="PF01041">
    <property type="entry name" value="DegT_DnrJ_EryC1"/>
    <property type="match status" value="1"/>
</dbReference>
<dbReference type="FunFam" id="3.40.640.10:FF:000089">
    <property type="entry name" value="Aminotransferase, DegT/DnrJ/EryC1/StrS family"/>
    <property type="match status" value="1"/>
</dbReference>
<evidence type="ECO:0000313" key="6">
    <source>
        <dbReference type="EMBL" id="WOO42955.1"/>
    </source>
</evidence>
<keyword evidence="1 4" id="KW-0663">Pyridoxal phosphate</keyword>
<dbReference type="GO" id="GO:0000271">
    <property type="term" value="P:polysaccharide biosynthetic process"/>
    <property type="evidence" value="ECO:0007669"/>
    <property type="project" value="TreeGrafter"/>
</dbReference>
<evidence type="ECO:0000256" key="3">
    <source>
        <dbReference type="PIRSR" id="PIRSR000390-1"/>
    </source>
</evidence>